<name>N9P8Y2_9GAMM</name>
<dbReference type="STRING" id="70346.F897_00855"/>
<reference evidence="1 2" key="1">
    <citation type="submission" date="2013-02" db="EMBL/GenBank/DDBJ databases">
        <title>The Genome Sequence of Acinetobacter sp. NIPH 2171.</title>
        <authorList>
            <consortium name="The Broad Institute Genome Sequencing Platform"/>
            <consortium name="The Broad Institute Genome Sequencing Center for Infectious Disease"/>
            <person name="Cerqueira G."/>
            <person name="Feldgarden M."/>
            <person name="Courvalin P."/>
            <person name="Perichon B."/>
            <person name="Grillot-Courvalin C."/>
            <person name="Clermont D."/>
            <person name="Rocha E."/>
            <person name="Yoon E.-J."/>
            <person name="Nemec A."/>
            <person name="Walker B."/>
            <person name="Young S.K."/>
            <person name="Zeng Q."/>
            <person name="Gargeya S."/>
            <person name="Fitzgerald M."/>
            <person name="Haas B."/>
            <person name="Abouelleil A."/>
            <person name="Alvarado L."/>
            <person name="Arachchi H.M."/>
            <person name="Berlin A.M."/>
            <person name="Chapman S.B."/>
            <person name="Dewar J."/>
            <person name="Goldberg J."/>
            <person name="Griggs A."/>
            <person name="Gujja S."/>
            <person name="Hansen M."/>
            <person name="Howarth C."/>
            <person name="Imamovic A."/>
            <person name="Larimer J."/>
            <person name="McCowan C."/>
            <person name="Murphy C."/>
            <person name="Neiman D."/>
            <person name="Pearson M."/>
            <person name="Priest M."/>
            <person name="Roberts A."/>
            <person name="Saif S."/>
            <person name="Shea T."/>
            <person name="Sisk P."/>
            <person name="Sykes S."/>
            <person name="Wortman J."/>
            <person name="Nusbaum C."/>
            <person name="Birren B."/>
        </authorList>
    </citation>
    <scope>NUCLEOTIDE SEQUENCE [LARGE SCALE GENOMIC DNA]</scope>
    <source>
        <strain evidence="1 2">NIPH 2171</strain>
    </source>
</reference>
<organism evidence="1 2">
    <name type="scientific">Acinetobacter variabilis</name>
    <dbReference type="NCBI Taxonomy" id="70346"/>
    <lineage>
        <taxon>Bacteria</taxon>
        <taxon>Pseudomonadati</taxon>
        <taxon>Pseudomonadota</taxon>
        <taxon>Gammaproteobacteria</taxon>
        <taxon>Moraxellales</taxon>
        <taxon>Moraxellaceae</taxon>
        <taxon>Acinetobacter</taxon>
    </lineage>
</organism>
<comment type="caution">
    <text evidence="1">The sequence shown here is derived from an EMBL/GenBank/DDBJ whole genome shotgun (WGS) entry which is preliminary data.</text>
</comment>
<accession>N9P8Y2</accession>
<sequence>MIIDESQREASRIYFSVQLKFVIALMGAYF</sequence>
<dbReference type="AlphaFoldDB" id="N9P8Y2"/>
<evidence type="ECO:0000313" key="2">
    <source>
        <dbReference type="Proteomes" id="UP000013101"/>
    </source>
</evidence>
<evidence type="ECO:0000313" key="1">
    <source>
        <dbReference type="EMBL" id="ENX10660.1"/>
    </source>
</evidence>
<dbReference type="EMBL" id="APRS01000006">
    <property type="protein sequence ID" value="ENX10660.1"/>
    <property type="molecule type" value="Genomic_DNA"/>
</dbReference>
<dbReference type="Proteomes" id="UP000013101">
    <property type="component" value="Unassembled WGS sequence"/>
</dbReference>
<proteinExistence type="predicted"/>
<dbReference type="HOGENOM" id="CLU_3401715_0_0_6"/>
<protein>
    <submittedName>
        <fullName evidence="1">Uncharacterized protein</fullName>
    </submittedName>
</protein>
<gene>
    <name evidence="1" type="ORF">F897_00855</name>
</gene>